<organism evidence="7 8">
    <name type="scientific">Spodoptera exigua</name>
    <name type="common">Beet armyworm</name>
    <name type="synonym">Noctua fulgens</name>
    <dbReference type="NCBI Taxonomy" id="7107"/>
    <lineage>
        <taxon>Eukaryota</taxon>
        <taxon>Metazoa</taxon>
        <taxon>Ecdysozoa</taxon>
        <taxon>Arthropoda</taxon>
        <taxon>Hexapoda</taxon>
        <taxon>Insecta</taxon>
        <taxon>Pterygota</taxon>
        <taxon>Neoptera</taxon>
        <taxon>Endopterygota</taxon>
        <taxon>Lepidoptera</taxon>
        <taxon>Glossata</taxon>
        <taxon>Ditrysia</taxon>
        <taxon>Noctuoidea</taxon>
        <taxon>Noctuidae</taxon>
        <taxon>Amphipyrinae</taxon>
        <taxon>Spodoptera</taxon>
    </lineage>
</organism>
<evidence type="ECO:0000256" key="3">
    <source>
        <dbReference type="ARBA" id="ARBA00022598"/>
    </source>
</evidence>
<dbReference type="InterPro" id="IPR000873">
    <property type="entry name" value="AMP-dep_synth/lig_dom"/>
</dbReference>
<comment type="caution">
    <text evidence="7">The sequence shown here is derived from an EMBL/GenBank/DDBJ whole genome shotgun (WGS) entry which is preliminary data.</text>
</comment>
<comment type="similarity">
    <text evidence="2">Belongs to the ATP-dependent AMP-binding enzyme family.</text>
</comment>
<dbReference type="PROSITE" id="PS00455">
    <property type="entry name" value="AMP_BINDING"/>
    <property type="match status" value="1"/>
</dbReference>
<reference evidence="7" key="1">
    <citation type="journal article" date="2021" name="G3 (Bethesda)">
        <title>Genome and transcriptome analysis of the beet armyworm Spodoptera exigua reveals targets for pest control. .</title>
        <authorList>
            <person name="Simon S."/>
            <person name="Breeschoten T."/>
            <person name="Jansen H.J."/>
            <person name="Dirks R.P."/>
            <person name="Schranz M.E."/>
            <person name="Ros V.I.D."/>
        </authorList>
    </citation>
    <scope>NUCLEOTIDE SEQUENCE</scope>
    <source>
        <strain evidence="7">TB_SE_WUR_2020</strain>
    </source>
</reference>
<sequence length="545" mass="60689">MASAVRGKVLKVLNKKKNGIVSIVVRQKSSNTPEKKVLTSAFKDIPMTSYTANDFVWQNLDRWPDKTATVCAVTGRGYTYAQTHKMSIAFAASLRTKLKLQNDDKIAIVLPNTPEYPVTVLGVLQAGCIASMMNPVYTAEELKRQIELVKCKAVITSKISYANIKQALTELKMNIPVILIDNDDLPEGTIKFAEFAQDFSLDTNCLKAVKRGPKDLAILPFSSGTTGFPKGVVLTHESVVAMNQQIADPEIIAIQETTDTNQAVLPAILPFFHIFGFNVLMMNQMALGCKLVTMPYFKPELFLQTLVQHRAEVLFLVPPMGEKNIVFRQGYGLTETNGAISVGKNDDSNHASVGHILGNSEVKIVDLNTREALGPGEASILNTSINKRLIKLEGEIWYRGPNLMTSYYENEEATKEVLTEDGWYKTGDIGRYDENKYLYVTDRLKELIKVKGFQVPPAELEMVLRTHPKILDCAVLGIPDPISGEVPKAFVVPQPGQTLKEEEILEHVNTKVTIFKKIKQVQFVNEIPKNPAGKILRKQLKEMYC</sequence>
<evidence type="ECO:0000256" key="4">
    <source>
        <dbReference type="ARBA" id="ARBA00023140"/>
    </source>
</evidence>
<evidence type="ECO:0000259" key="6">
    <source>
        <dbReference type="Pfam" id="PF13193"/>
    </source>
</evidence>
<gene>
    <name evidence="7" type="ORF">HF086_010645</name>
</gene>
<dbReference type="Proteomes" id="UP000814243">
    <property type="component" value="Unassembled WGS sequence"/>
</dbReference>
<dbReference type="Pfam" id="PF00501">
    <property type="entry name" value="AMP-binding"/>
    <property type="match status" value="2"/>
</dbReference>
<name>A0A922MI65_SPOEX</name>
<comment type="subcellular location">
    <subcellularLocation>
        <location evidence="1">Peroxisome</location>
    </subcellularLocation>
</comment>
<protein>
    <recommendedName>
        <fullName evidence="9">Luciferase</fullName>
    </recommendedName>
</protein>
<evidence type="ECO:0000259" key="5">
    <source>
        <dbReference type="Pfam" id="PF00501"/>
    </source>
</evidence>
<dbReference type="GO" id="GO:0016405">
    <property type="term" value="F:CoA-ligase activity"/>
    <property type="evidence" value="ECO:0007669"/>
    <property type="project" value="TreeGrafter"/>
</dbReference>
<accession>A0A922MI65</accession>
<evidence type="ECO:0008006" key="9">
    <source>
        <dbReference type="Google" id="ProtNLM"/>
    </source>
</evidence>
<feature type="domain" description="AMP-dependent synthetase/ligase" evidence="5">
    <location>
        <begin position="58"/>
        <end position="321"/>
    </location>
</feature>
<dbReference type="AlphaFoldDB" id="A0A922MI65"/>
<dbReference type="FunFam" id="3.30.300.30:FF:000007">
    <property type="entry name" value="4-coumarate--CoA ligase 2"/>
    <property type="match status" value="1"/>
</dbReference>
<dbReference type="PANTHER" id="PTHR24096:SF149">
    <property type="entry name" value="AMP-BINDING DOMAIN-CONTAINING PROTEIN-RELATED"/>
    <property type="match status" value="1"/>
</dbReference>
<evidence type="ECO:0000313" key="8">
    <source>
        <dbReference type="Proteomes" id="UP000814243"/>
    </source>
</evidence>
<proteinExistence type="inferred from homology"/>
<dbReference type="Gene3D" id="3.40.50.12780">
    <property type="entry name" value="N-terminal domain of ligase-like"/>
    <property type="match status" value="2"/>
</dbReference>
<dbReference type="GO" id="GO:0005777">
    <property type="term" value="C:peroxisome"/>
    <property type="evidence" value="ECO:0007669"/>
    <property type="project" value="UniProtKB-SubCell"/>
</dbReference>
<evidence type="ECO:0000256" key="1">
    <source>
        <dbReference type="ARBA" id="ARBA00004275"/>
    </source>
</evidence>
<dbReference type="EMBL" id="JACEFF010000470">
    <property type="protein sequence ID" value="KAH9636864.1"/>
    <property type="molecule type" value="Genomic_DNA"/>
</dbReference>
<keyword evidence="4" id="KW-0576">Peroxisome</keyword>
<dbReference type="SUPFAM" id="SSF56801">
    <property type="entry name" value="Acetyl-CoA synthetase-like"/>
    <property type="match status" value="1"/>
</dbReference>
<evidence type="ECO:0000313" key="7">
    <source>
        <dbReference type="EMBL" id="KAH9636864.1"/>
    </source>
</evidence>
<keyword evidence="3" id="KW-0436">Ligase</keyword>
<dbReference type="PANTHER" id="PTHR24096">
    <property type="entry name" value="LONG-CHAIN-FATTY-ACID--COA LIGASE"/>
    <property type="match status" value="1"/>
</dbReference>
<dbReference type="InterPro" id="IPR025110">
    <property type="entry name" value="AMP-bd_C"/>
</dbReference>
<evidence type="ECO:0000256" key="2">
    <source>
        <dbReference type="ARBA" id="ARBA00006432"/>
    </source>
</evidence>
<dbReference type="Pfam" id="PF13193">
    <property type="entry name" value="AMP-binding_C"/>
    <property type="match status" value="1"/>
</dbReference>
<dbReference type="InterPro" id="IPR045851">
    <property type="entry name" value="AMP-bd_C_sf"/>
</dbReference>
<dbReference type="InterPro" id="IPR020845">
    <property type="entry name" value="AMP-binding_CS"/>
</dbReference>
<feature type="domain" description="AMP-dependent synthetase/ligase" evidence="5">
    <location>
        <begin position="327"/>
        <end position="408"/>
    </location>
</feature>
<dbReference type="Gene3D" id="3.30.300.30">
    <property type="match status" value="1"/>
</dbReference>
<feature type="domain" description="AMP-binding enzyme C-terminal" evidence="6">
    <location>
        <begin position="459"/>
        <end position="534"/>
    </location>
</feature>
<dbReference type="InterPro" id="IPR042099">
    <property type="entry name" value="ANL_N_sf"/>
</dbReference>